<keyword evidence="3" id="KW-0449">Lipoprotein</keyword>
<evidence type="ECO:0000256" key="3">
    <source>
        <dbReference type="HAMAP-Rule" id="MF_02071"/>
    </source>
</evidence>
<evidence type="ECO:0000256" key="4">
    <source>
        <dbReference type="RuleBase" id="RU003495"/>
    </source>
</evidence>
<dbReference type="KEGG" id="ster:AOA14_17290"/>
<dbReference type="PROSITE" id="PS51257">
    <property type="entry name" value="PROKAR_LIPOPROTEIN"/>
    <property type="match status" value="1"/>
</dbReference>
<reference evidence="7 8" key="2">
    <citation type="journal article" date="2016" name="Genome Announc.">
        <title>Complete Genome Sequence of Sphingopyxis terrae Strain 203-1 (NBRC 111660), a Polyethylene Glycol Degrader.</title>
        <authorList>
            <person name="Ohtsubo Y."/>
            <person name="Nonoyama S."/>
            <person name="Nagata Y."/>
            <person name="Numata M."/>
            <person name="Tsuchikane K."/>
            <person name="Hosoyama A."/>
            <person name="Yamazoe A."/>
            <person name="Tsuda M."/>
            <person name="Fujita N."/>
            <person name="Kawai F."/>
        </authorList>
    </citation>
    <scope>NUCLEOTIDE SEQUENCE [LARGE SCALE GENOMIC DNA]</scope>
    <source>
        <strain evidence="7 8">203-1</strain>
    </source>
</reference>
<organism evidence="7 8">
    <name type="scientific">Sphingopyxis terrae subsp. terrae NBRC 15098</name>
    <dbReference type="NCBI Taxonomy" id="1219058"/>
    <lineage>
        <taxon>Bacteria</taxon>
        <taxon>Pseudomonadati</taxon>
        <taxon>Pseudomonadota</taxon>
        <taxon>Alphaproteobacteria</taxon>
        <taxon>Sphingomonadales</taxon>
        <taxon>Sphingomonadaceae</taxon>
        <taxon>Sphingopyxis</taxon>
    </lineage>
</organism>
<comment type="subcellular location">
    <subcellularLocation>
        <location evidence="3">Cell membrane</location>
        <topology evidence="3">Lipid-anchor</topology>
    </subcellularLocation>
</comment>
<feature type="chain" id="PRO_5009985998" description="Endolytic peptidoglycan transglycosylase RlpA" evidence="5">
    <location>
        <begin position="19"/>
        <end position="184"/>
    </location>
</feature>
<proteinExistence type="inferred from homology"/>
<comment type="function">
    <text evidence="3">Lytic transglycosylase with a strong preference for naked glycan strands that lack stem peptides.</text>
</comment>
<feature type="domain" description="RlpA-like protein double-psi beta-barrel" evidence="6">
    <location>
        <begin position="53"/>
        <end position="142"/>
    </location>
</feature>
<evidence type="ECO:0000259" key="6">
    <source>
        <dbReference type="Pfam" id="PF03330"/>
    </source>
</evidence>
<reference evidence="8" key="1">
    <citation type="submission" date="2015-11" db="EMBL/GenBank/DDBJ databases">
        <title>Complete genome sequence of a polyethylene glycol-degrading strain Sphingopyxis terrae strain 203-1 (NBRC 15098).</title>
        <authorList>
            <person name="Yoshiyuki O."/>
            <person name="Shouta N."/>
            <person name="Nagata Y."/>
            <person name="Numata M."/>
            <person name="Tsuchikane K."/>
            <person name="Hosoyama A."/>
            <person name="Yamazoe A."/>
            <person name="Tsuda M."/>
            <person name="Fujita N."/>
            <person name="Kawai F."/>
        </authorList>
    </citation>
    <scope>NUCLEOTIDE SEQUENCE [LARGE SCALE GENOMIC DNA]</scope>
    <source>
        <strain evidence="8">203-1</strain>
    </source>
</reference>
<keyword evidence="3" id="KW-0472">Membrane</keyword>
<evidence type="ECO:0000313" key="7">
    <source>
        <dbReference type="EMBL" id="AMU96358.1"/>
    </source>
</evidence>
<gene>
    <name evidence="3" type="primary">rlpA</name>
    <name evidence="7" type="ORF">AOA14_17290</name>
</gene>
<keyword evidence="3" id="KW-0564">Palmitate</keyword>
<dbReference type="NCBIfam" id="TIGR00413">
    <property type="entry name" value="rlpA"/>
    <property type="match status" value="1"/>
</dbReference>
<dbReference type="PANTHER" id="PTHR34183:SF8">
    <property type="entry name" value="ENDOLYTIC PEPTIDOGLYCAN TRANSGLYCOSYLASE RLPA-RELATED"/>
    <property type="match status" value="1"/>
</dbReference>
<dbReference type="AlphaFoldDB" id="A0A142W2S7"/>
<dbReference type="SUPFAM" id="SSF50685">
    <property type="entry name" value="Barwin-like endoglucanases"/>
    <property type="match status" value="1"/>
</dbReference>
<sequence length="184" mass="19285">MLRAAGAGLAMLALAACAGGQYRPVADTPVRIGKPYAVRGATYVPAAAPAYDAVGYASWYGSESGNRTANGEKFRPGWITAAHTTLPLPTYVEVTALDSGRRIVVRVNDRGPFAGGGRIIDLSKGAAEALGAHRHGVVPVRVRRVEPSDEDRARLRKGKPAAALAPLPPRELAALRARLAAGER</sequence>
<keyword evidence="2 3" id="KW-0961">Cell wall biogenesis/degradation</keyword>
<dbReference type="InterPro" id="IPR012997">
    <property type="entry name" value="RplA"/>
</dbReference>
<keyword evidence="3" id="KW-1003">Cell membrane</keyword>
<dbReference type="GO" id="GO:0005886">
    <property type="term" value="C:plasma membrane"/>
    <property type="evidence" value="ECO:0007669"/>
    <property type="project" value="UniProtKB-SubCell"/>
</dbReference>
<protein>
    <recommendedName>
        <fullName evidence="3">Endolytic peptidoglycan transglycosylase RlpA</fullName>
        <ecNumber evidence="3">4.2.2.-</ecNumber>
    </recommendedName>
</protein>
<dbReference type="Gene3D" id="2.40.40.10">
    <property type="entry name" value="RlpA-like domain"/>
    <property type="match status" value="1"/>
</dbReference>
<dbReference type="STRING" id="1219058.AOA14_17290"/>
<dbReference type="Proteomes" id="UP000076234">
    <property type="component" value="Chromosome"/>
</dbReference>
<keyword evidence="1 3" id="KW-0456">Lyase</keyword>
<dbReference type="EMBL" id="CP013342">
    <property type="protein sequence ID" value="AMU96358.1"/>
    <property type="molecule type" value="Genomic_DNA"/>
</dbReference>
<evidence type="ECO:0000256" key="5">
    <source>
        <dbReference type="SAM" id="SignalP"/>
    </source>
</evidence>
<dbReference type="Pfam" id="PF03330">
    <property type="entry name" value="DPBB_1"/>
    <property type="match status" value="1"/>
</dbReference>
<dbReference type="PANTHER" id="PTHR34183">
    <property type="entry name" value="ENDOLYTIC PEPTIDOGLYCAN TRANSGLYCOSYLASE RLPA"/>
    <property type="match status" value="1"/>
</dbReference>
<evidence type="ECO:0000256" key="2">
    <source>
        <dbReference type="ARBA" id="ARBA00023316"/>
    </source>
</evidence>
<dbReference type="EC" id="4.2.2.-" evidence="3"/>
<feature type="signal peptide" evidence="5">
    <location>
        <begin position="1"/>
        <end position="18"/>
    </location>
</feature>
<dbReference type="GO" id="GO:0071555">
    <property type="term" value="P:cell wall organization"/>
    <property type="evidence" value="ECO:0007669"/>
    <property type="project" value="UniProtKB-KW"/>
</dbReference>
<accession>A0A142W2S7</accession>
<dbReference type="RefSeq" id="WP_062902698.1">
    <property type="nucleotide sequence ID" value="NZ_CP013342.1"/>
</dbReference>
<dbReference type="GO" id="GO:0008932">
    <property type="term" value="F:lytic endotransglycosylase activity"/>
    <property type="evidence" value="ECO:0007669"/>
    <property type="project" value="UniProtKB-UniRule"/>
</dbReference>
<dbReference type="GO" id="GO:0000270">
    <property type="term" value="P:peptidoglycan metabolic process"/>
    <property type="evidence" value="ECO:0007669"/>
    <property type="project" value="UniProtKB-UniRule"/>
</dbReference>
<dbReference type="InterPro" id="IPR036908">
    <property type="entry name" value="RlpA-like_sf"/>
</dbReference>
<evidence type="ECO:0000313" key="8">
    <source>
        <dbReference type="Proteomes" id="UP000076234"/>
    </source>
</evidence>
<comment type="similarity">
    <text evidence="3 4">Belongs to the RlpA family.</text>
</comment>
<evidence type="ECO:0000256" key="1">
    <source>
        <dbReference type="ARBA" id="ARBA00023239"/>
    </source>
</evidence>
<dbReference type="InterPro" id="IPR009009">
    <property type="entry name" value="RlpA-like_DPBB"/>
</dbReference>
<keyword evidence="5" id="KW-0732">Signal</keyword>
<name>A0A142W2S7_9SPHN</name>
<dbReference type="CDD" id="cd22268">
    <property type="entry name" value="DPBB_RlpA-like"/>
    <property type="match status" value="1"/>
</dbReference>
<dbReference type="InterPro" id="IPR034718">
    <property type="entry name" value="RlpA"/>
</dbReference>
<dbReference type="HAMAP" id="MF_02071">
    <property type="entry name" value="RlpA"/>
    <property type="match status" value="1"/>
</dbReference>